<protein>
    <submittedName>
        <fullName evidence="3">Uncharacterized protein</fullName>
    </submittedName>
</protein>
<feature type="region of interest" description="Disordered" evidence="1">
    <location>
        <begin position="102"/>
        <end position="129"/>
    </location>
</feature>
<dbReference type="InParanoid" id="J3KHM6"/>
<evidence type="ECO:0000313" key="4">
    <source>
        <dbReference type="Proteomes" id="UP000001261"/>
    </source>
</evidence>
<keyword evidence="2" id="KW-0472">Membrane</keyword>
<name>J3KHM6_COCIM</name>
<feature type="compositionally biased region" description="Basic residues" evidence="1">
    <location>
        <begin position="102"/>
        <end position="115"/>
    </location>
</feature>
<keyword evidence="4" id="KW-1185">Reference proteome</keyword>
<organism evidence="3 4">
    <name type="scientific">Coccidioides immitis (strain RS)</name>
    <name type="common">Valley fever fungus</name>
    <dbReference type="NCBI Taxonomy" id="246410"/>
    <lineage>
        <taxon>Eukaryota</taxon>
        <taxon>Fungi</taxon>
        <taxon>Dikarya</taxon>
        <taxon>Ascomycota</taxon>
        <taxon>Pezizomycotina</taxon>
        <taxon>Eurotiomycetes</taxon>
        <taxon>Eurotiomycetidae</taxon>
        <taxon>Onygenales</taxon>
        <taxon>Onygenaceae</taxon>
        <taxon>Coccidioides</taxon>
    </lineage>
</organism>
<reference evidence="4" key="2">
    <citation type="journal article" date="2010" name="Genome Res.">
        <title>Population genomic sequencing of Coccidioides fungi reveals recent hybridization and transposon control.</title>
        <authorList>
            <person name="Neafsey D.E."/>
            <person name="Barker B.M."/>
            <person name="Sharpton T.J."/>
            <person name="Stajich J.E."/>
            <person name="Park D.J."/>
            <person name="Whiston E."/>
            <person name="Hung C.-Y."/>
            <person name="McMahan C."/>
            <person name="White J."/>
            <person name="Sykes S."/>
            <person name="Heiman D."/>
            <person name="Young S."/>
            <person name="Zeng Q."/>
            <person name="Abouelleil A."/>
            <person name="Aftuck L."/>
            <person name="Bessette D."/>
            <person name="Brown A."/>
            <person name="FitzGerald M."/>
            <person name="Lui A."/>
            <person name="Macdonald J.P."/>
            <person name="Priest M."/>
            <person name="Orbach M.J."/>
            <person name="Galgiani J.N."/>
            <person name="Kirkland T.N."/>
            <person name="Cole G.T."/>
            <person name="Birren B.W."/>
            <person name="Henn M.R."/>
            <person name="Taylor J.W."/>
            <person name="Rounsley S.D."/>
        </authorList>
    </citation>
    <scope>GENOME REANNOTATION</scope>
    <source>
        <strain evidence="4">RS</strain>
    </source>
</reference>
<evidence type="ECO:0000313" key="3">
    <source>
        <dbReference type="EMBL" id="EAS35387.3"/>
    </source>
</evidence>
<evidence type="ECO:0000256" key="1">
    <source>
        <dbReference type="SAM" id="MobiDB-lite"/>
    </source>
</evidence>
<sequence length="129" mass="14437">MSSEEEYHQENLPLSELYQANLAGGPISLVLGISTKIRLNYFSLIDASDYPAPAAIICHLYAVSVLLTTTAIFLPPSGAVRVSACQIINIRASVWFTKPVLKKQKEKKKEKKKREKKNDDDDKDNNDND</sequence>
<gene>
    <name evidence="3" type="ORF">CIMG_12842</name>
</gene>
<dbReference type="Proteomes" id="UP000001261">
    <property type="component" value="Unassembled WGS sequence"/>
</dbReference>
<dbReference type="RefSeq" id="XP_001246970.1">
    <property type="nucleotide sequence ID" value="XM_001246969.1"/>
</dbReference>
<keyword evidence="2" id="KW-0812">Transmembrane</keyword>
<feature type="transmembrane region" description="Helical" evidence="2">
    <location>
        <begin position="51"/>
        <end position="74"/>
    </location>
</feature>
<keyword evidence="2" id="KW-1133">Transmembrane helix</keyword>
<dbReference type="GeneID" id="24164469"/>
<reference evidence="4" key="1">
    <citation type="journal article" date="2009" name="Genome Res.">
        <title>Comparative genomic analyses of the human fungal pathogens Coccidioides and their relatives.</title>
        <authorList>
            <person name="Sharpton T.J."/>
            <person name="Stajich J.E."/>
            <person name="Rounsley S.D."/>
            <person name="Gardner M.J."/>
            <person name="Wortman J.R."/>
            <person name="Jordar V.S."/>
            <person name="Maiti R."/>
            <person name="Kodira C.D."/>
            <person name="Neafsey D.E."/>
            <person name="Zeng Q."/>
            <person name="Hung C.-Y."/>
            <person name="McMahan C."/>
            <person name="Muszewska A."/>
            <person name="Grynberg M."/>
            <person name="Mandel M.A."/>
            <person name="Kellner E.M."/>
            <person name="Barker B.M."/>
            <person name="Galgiani J.N."/>
            <person name="Orbach M.J."/>
            <person name="Kirkland T.N."/>
            <person name="Cole G.T."/>
            <person name="Henn M.R."/>
            <person name="Birren B.W."/>
            <person name="Taylor J.W."/>
        </authorList>
    </citation>
    <scope>NUCLEOTIDE SEQUENCE [LARGE SCALE GENOMIC DNA]</scope>
    <source>
        <strain evidence="4">RS</strain>
    </source>
</reference>
<dbReference type="KEGG" id="cim:CIMG_12842"/>
<dbReference type="VEuPathDB" id="FungiDB:CIMG_12842"/>
<evidence type="ECO:0000256" key="2">
    <source>
        <dbReference type="SAM" id="Phobius"/>
    </source>
</evidence>
<dbReference type="AlphaFoldDB" id="J3KHM6"/>
<proteinExistence type="predicted"/>
<dbReference type="EMBL" id="GG704911">
    <property type="protein sequence ID" value="EAS35387.3"/>
    <property type="molecule type" value="Genomic_DNA"/>
</dbReference>
<accession>J3KHM6</accession>